<dbReference type="EMBL" id="JACHDO010000001">
    <property type="protein sequence ID" value="MBB5494698.1"/>
    <property type="molecule type" value="Genomic_DNA"/>
</dbReference>
<reference evidence="2 3" key="1">
    <citation type="submission" date="2020-08" db="EMBL/GenBank/DDBJ databases">
        <title>Sequencing the genomes of 1000 actinobacteria strains.</title>
        <authorList>
            <person name="Klenk H.-P."/>
        </authorList>
    </citation>
    <scope>NUCLEOTIDE SEQUENCE [LARGE SCALE GENOMIC DNA]</scope>
    <source>
        <strain evidence="2 3">DSM 44598</strain>
    </source>
</reference>
<protein>
    <submittedName>
        <fullName evidence="2">Uncharacterized protein</fullName>
    </submittedName>
</protein>
<evidence type="ECO:0000256" key="1">
    <source>
        <dbReference type="SAM" id="MobiDB-lite"/>
    </source>
</evidence>
<dbReference type="RefSeq" id="WP_184368569.1">
    <property type="nucleotide sequence ID" value="NZ_BAAAKM010000063.1"/>
</dbReference>
<accession>A0A840WWZ3</accession>
<gene>
    <name evidence="2" type="ORF">HNR07_005835</name>
</gene>
<dbReference type="AlphaFoldDB" id="A0A840WWZ3"/>
<feature type="region of interest" description="Disordered" evidence="1">
    <location>
        <begin position="21"/>
        <end position="43"/>
    </location>
</feature>
<evidence type="ECO:0000313" key="3">
    <source>
        <dbReference type="Proteomes" id="UP000579647"/>
    </source>
</evidence>
<keyword evidence="3" id="KW-1185">Reference proteome</keyword>
<dbReference type="CDD" id="cd04301">
    <property type="entry name" value="NAT_SF"/>
    <property type="match status" value="1"/>
</dbReference>
<dbReference type="Gene3D" id="3.40.630.30">
    <property type="match status" value="1"/>
</dbReference>
<proteinExistence type="predicted"/>
<dbReference type="Proteomes" id="UP000579647">
    <property type="component" value="Unassembled WGS sequence"/>
</dbReference>
<evidence type="ECO:0000313" key="2">
    <source>
        <dbReference type="EMBL" id="MBB5494698.1"/>
    </source>
</evidence>
<name>A0A840WWZ3_9ACTN</name>
<sequence length="180" mass="19500">MSHNCYFVYTRTKDSLGDPVHALSPHPCGPSTPTQGQLVHSEEPDAADGSCGLLLWTDEGMLKLVGVQPRWRRKGIATALWNQARELSGLPLDKAPVRSALGEAWLQSLGIDTPLELLTGPMDSRDDAVGTVPVQLGLDDVDAIARRITELLGQGADTLPYIRAQCAPTFEDAEEQMRAL</sequence>
<organism evidence="2 3">
    <name type="scientific">Nocardiopsis metallicus</name>
    <dbReference type="NCBI Taxonomy" id="179819"/>
    <lineage>
        <taxon>Bacteria</taxon>
        <taxon>Bacillati</taxon>
        <taxon>Actinomycetota</taxon>
        <taxon>Actinomycetes</taxon>
        <taxon>Streptosporangiales</taxon>
        <taxon>Nocardiopsidaceae</taxon>
        <taxon>Nocardiopsis</taxon>
    </lineage>
</organism>
<comment type="caution">
    <text evidence="2">The sequence shown here is derived from an EMBL/GenBank/DDBJ whole genome shotgun (WGS) entry which is preliminary data.</text>
</comment>
<dbReference type="SUPFAM" id="SSF55729">
    <property type="entry name" value="Acyl-CoA N-acyltransferases (Nat)"/>
    <property type="match status" value="1"/>
</dbReference>
<dbReference type="InterPro" id="IPR016181">
    <property type="entry name" value="Acyl_CoA_acyltransferase"/>
</dbReference>